<dbReference type="Gene3D" id="3.60.21.10">
    <property type="match status" value="1"/>
</dbReference>
<name>A0A1I5Q4R6_9EURY</name>
<proteinExistence type="predicted"/>
<dbReference type="InterPro" id="IPR029052">
    <property type="entry name" value="Metallo-depent_PP-like"/>
</dbReference>
<reference evidence="3" key="1">
    <citation type="submission" date="2016-10" db="EMBL/GenBank/DDBJ databases">
        <authorList>
            <person name="Varghese N."/>
            <person name="Submissions S."/>
        </authorList>
    </citation>
    <scope>NUCLEOTIDE SEQUENCE [LARGE SCALE GENOMIC DNA]</scope>
    <source>
        <strain evidence="3">CGMCC 1.10329</strain>
    </source>
</reference>
<dbReference type="Pfam" id="PF00149">
    <property type="entry name" value="Metallophos"/>
    <property type="match status" value="1"/>
</dbReference>
<protein>
    <submittedName>
        <fullName evidence="2">Calcineurin-like phosphoesterase</fullName>
    </submittedName>
</protein>
<dbReference type="EMBL" id="FOXI01000003">
    <property type="protein sequence ID" value="SFP41225.1"/>
    <property type="molecule type" value="Genomic_DNA"/>
</dbReference>
<keyword evidence="3" id="KW-1185">Reference proteome</keyword>
<dbReference type="PANTHER" id="PTHR30337">
    <property type="entry name" value="COMPONENT OF ATP-DEPENDENT DSDNA EXONUCLEASE"/>
    <property type="match status" value="1"/>
</dbReference>
<dbReference type="Proteomes" id="UP000183769">
    <property type="component" value="Unassembled WGS sequence"/>
</dbReference>
<gene>
    <name evidence="2" type="ORF">SAMN05216277_103254</name>
</gene>
<dbReference type="InterPro" id="IPR004843">
    <property type="entry name" value="Calcineurin-like_PHP"/>
</dbReference>
<dbReference type="GO" id="GO:0016787">
    <property type="term" value="F:hydrolase activity"/>
    <property type="evidence" value="ECO:0007669"/>
    <property type="project" value="InterPro"/>
</dbReference>
<accession>A0A1I5Q4R6</accession>
<dbReference type="RefSeq" id="WP_079990118.1">
    <property type="nucleotide sequence ID" value="NZ_FOXI01000003.1"/>
</dbReference>
<evidence type="ECO:0000313" key="3">
    <source>
        <dbReference type="Proteomes" id="UP000183769"/>
    </source>
</evidence>
<dbReference type="OrthoDB" id="11638at2157"/>
<dbReference type="SUPFAM" id="SSF56300">
    <property type="entry name" value="Metallo-dependent phosphatases"/>
    <property type="match status" value="1"/>
</dbReference>
<feature type="domain" description="Calcineurin-like phosphoesterase" evidence="1">
    <location>
        <begin position="101"/>
        <end position="286"/>
    </location>
</feature>
<evidence type="ECO:0000259" key="1">
    <source>
        <dbReference type="Pfam" id="PF00149"/>
    </source>
</evidence>
<dbReference type="InterPro" id="IPR050535">
    <property type="entry name" value="DNA_Repair-Maintenance_Comp"/>
</dbReference>
<sequence length="333" mass="37668">MSSWEAIDDRSYLDSISVTVVEAVHHNDEKLDWRLTVEDSSGKQFELEIWNKHNPLTEWVEGAEYVIREGYGQTWDNGRKKKLHSSDKWGADRVDSTPDCRLMVMGDSHVGRKKHPSKPHQSIDCAGKFEQAIEVAIAHDADSILHTGDVFHDYATEEDCNTVDAAFQRMQDAGIDFYYILGNHECDRGTRLLKRWERQGVATHLDMEGSDITDDLKVYGYDHRPGSKFSVEEMDVPTLLMSSVSILVLHQTLVPFRSGADVDLDEINSKPFGGFDYVVSGHLHDPERPNWDDGEFLYAGSTEDISTNTDASDPSVWFLTVESGAVDTLRRKL</sequence>
<evidence type="ECO:0000313" key="2">
    <source>
        <dbReference type="EMBL" id="SFP41225.1"/>
    </source>
</evidence>
<organism evidence="2 3">
    <name type="scientific">Halolamina pelagica</name>
    <dbReference type="NCBI Taxonomy" id="699431"/>
    <lineage>
        <taxon>Archaea</taxon>
        <taxon>Methanobacteriati</taxon>
        <taxon>Methanobacteriota</taxon>
        <taxon>Stenosarchaea group</taxon>
        <taxon>Halobacteria</taxon>
        <taxon>Halobacteriales</taxon>
        <taxon>Haloferacaceae</taxon>
    </lineage>
</organism>
<dbReference type="PANTHER" id="PTHR30337:SF0">
    <property type="entry name" value="NUCLEASE SBCCD SUBUNIT D"/>
    <property type="match status" value="1"/>
</dbReference>
<dbReference type="AlphaFoldDB" id="A0A1I5Q4R6"/>